<dbReference type="RefSeq" id="WP_146047034.1">
    <property type="nucleotide sequence ID" value="NZ_PQNY01000035.1"/>
</dbReference>
<dbReference type="OrthoDB" id="1173761at2"/>
<dbReference type="SUPFAM" id="SSF55486">
    <property type="entry name" value="Metalloproteases ('zincins'), catalytic domain"/>
    <property type="match status" value="1"/>
</dbReference>
<organism evidence="1 2">
    <name type="scientific">Flavobacterium croceum DSM 17960</name>
    <dbReference type="NCBI Taxonomy" id="1121886"/>
    <lineage>
        <taxon>Bacteria</taxon>
        <taxon>Pseudomonadati</taxon>
        <taxon>Bacteroidota</taxon>
        <taxon>Flavobacteriia</taxon>
        <taxon>Flavobacteriales</taxon>
        <taxon>Flavobacteriaceae</taxon>
        <taxon>Flavobacterium</taxon>
    </lineage>
</organism>
<proteinExistence type="predicted"/>
<sequence length="374" mass="43215">MINNTMKLFLLTSVLFIFISCKESKETKENENETNQNMNGSISVPDKNNVEGEINNLKIGCGFNYNLNKAELKIYYPREREIKVIENIISYSGLPLNFEIYSGDIQNAVATMIDNKRYIIYDPKLLSFTDEYSDSYWSSISILAHEIGHHLSGHTLNNNISNHDIELQADKFSGFVLYKMGATQEQATNAMNLLGSEVDSESHPNKRRRIQAILDGWNEASKQRYQGAIPPPPNDKPEDFYEFTTPMLITKEKLDFAKENYPDWYTNNNEYLFGVVTEVDLKEGFFNIRILKSTKEFQEGFRKIENEDWKVWIDTYHFGEDNEMCHACQFNFESLIVPGRRLKFSMVESCPDCGTSMNGVWFLTYAKAMDNSSF</sequence>
<gene>
    <name evidence="1" type="ORF">Q361_1351</name>
</gene>
<dbReference type="EMBL" id="PQNY01000035">
    <property type="protein sequence ID" value="POS00652.1"/>
    <property type="molecule type" value="Genomic_DNA"/>
</dbReference>
<accession>A0A2S4N4I5</accession>
<keyword evidence="2" id="KW-1185">Reference proteome</keyword>
<reference evidence="1 2" key="1">
    <citation type="submission" date="2018-01" db="EMBL/GenBank/DDBJ databases">
        <title>Genomic Encyclopedia of Type Strains, Phase I: the one thousand microbial genomes (KMG-I) project.</title>
        <authorList>
            <person name="Goeker M."/>
        </authorList>
    </citation>
    <scope>NUCLEOTIDE SEQUENCE [LARGE SCALE GENOMIC DNA]</scope>
    <source>
        <strain evidence="1 2">DSM 17960</strain>
    </source>
</reference>
<dbReference type="AlphaFoldDB" id="A0A2S4N4I5"/>
<evidence type="ECO:0000313" key="2">
    <source>
        <dbReference type="Proteomes" id="UP000237056"/>
    </source>
</evidence>
<dbReference type="PROSITE" id="PS51257">
    <property type="entry name" value="PROKAR_LIPOPROTEIN"/>
    <property type="match status" value="1"/>
</dbReference>
<comment type="caution">
    <text evidence="1">The sequence shown here is derived from an EMBL/GenBank/DDBJ whole genome shotgun (WGS) entry which is preliminary data.</text>
</comment>
<name>A0A2S4N4I5_9FLAO</name>
<evidence type="ECO:0000313" key="1">
    <source>
        <dbReference type="EMBL" id="POS00652.1"/>
    </source>
</evidence>
<protein>
    <submittedName>
        <fullName evidence="1">Uncharacterized protein</fullName>
    </submittedName>
</protein>
<dbReference type="Proteomes" id="UP000237056">
    <property type="component" value="Unassembled WGS sequence"/>
</dbReference>